<name>A0A743SL66_SALER</name>
<sequence>MKQSRSILEFRRQFGVPAQFKFAGFVICNMHKEDYLFKYSGESSNALFSQWTPSPEFSLKFSRYKLASDVIDSFEWHDKAAVLIAFENRKQIAVCEIPSDFLLE</sequence>
<dbReference type="EMBL" id="DAAUQX010000003">
    <property type="protein sequence ID" value="HAF2126512.1"/>
    <property type="molecule type" value="Genomic_DNA"/>
</dbReference>
<reference evidence="1" key="1">
    <citation type="journal article" date="2018" name="Genome Biol.">
        <title>SKESA: strategic k-mer extension for scrupulous assemblies.</title>
        <authorList>
            <person name="Souvorov A."/>
            <person name="Agarwala R."/>
            <person name="Lipman D.J."/>
        </authorList>
    </citation>
    <scope>NUCLEOTIDE SEQUENCE</scope>
    <source>
        <strain evidence="1">MA.CK_00/00001968</strain>
    </source>
</reference>
<organism evidence="1">
    <name type="scientific">Salmonella enterica</name>
    <name type="common">Salmonella choleraesuis</name>
    <dbReference type="NCBI Taxonomy" id="28901"/>
    <lineage>
        <taxon>Bacteria</taxon>
        <taxon>Pseudomonadati</taxon>
        <taxon>Pseudomonadota</taxon>
        <taxon>Gammaproteobacteria</taxon>
        <taxon>Enterobacterales</taxon>
        <taxon>Enterobacteriaceae</taxon>
        <taxon>Salmonella</taxon>
    </lineage>
</organism>
<gene>
    <name evidence="1" type="ORF">G9F27_000609</name>
</gene>
<protein>
    <submittedName>
        <fullName evidence="1">Uncharacterized protein</fullName>
    </submittedName>
</protein>
<comment type="caution">
    <text evidence="1">The sequence shown here is derived from an EMBL/GenBank/DDBJ whole genome shotgun (WGS) entry which is preliminary data.</text>
</comment>
<proteinExistence type="predicted"/>
<accession>A0A743SL66</accession>
<reference evidence="1" key="2">
    <citation type="submission" date="2020-02" db="EMBL/GenBank/DDBJ databases">
        <authorList>
            <consortium name="NCBI Pathogen Detection Project"/>
        </authorList>
    </citation>
    <scope>NUCLEOTIDE SEQUENCE</scope>
    <source>
        <strain evidence="1">MA.CK_00/00001968</strain>
    </source>
</reference>
<dbReference type="AlphaFoldDB" id="A0A743SL66"/>
<evidence type="ECO:0000313" key="1">
    <source>
        <dbReference type="EMBL" id="HAF2126512.1"/>
    </source>
</evidence>